<dbReference type="PANTHER" id="PTHR30486">
    <property type="entry name" value="TWITCHING MOTILITY PROTEIN PILT"/>
    <property type="match status" value="1"/>
</dbReference>
<dbReference type="Gene3D" id="3.40.50.300">
    <property type="entry name" value="P-loop containing nucleotide triphosphate hydrolases"/>
    <property type="match status" value="1"/>
</dbReference>
<dbReference type="PROSITE" id="PS00662">
    <property type="entry name" value="T2SP_E"/>
    <property type="match status" value="1"/>
</dbReference>
<keyword evidence="4" id="KW-1185">Reference proteome</keyword>
<dbReference type="RefSeq" id="WP_344763219.1">
    <property type="nucleotide sequence ID" value="NZ_BAAAZE010000008.1"/>
</dbReference>
<protein>
    <submittedName>
        <fullName evidence="3">ATPase, T2SS/T4P/T4SS family</fullName>
    </submittedName>
</protein>
<reference evidence="4" key="1">
    <citation type="journal article" date="2019" name="Int. J. Syst. Evol. Microbiol.">
        <title>The Global Catalogue of Microorganisms (GCM) 10K type strain sequencing project: providing services to taxonomists for standard genome sequencing and annotation.</title>
        <authorList>
            <consortium name="The Broad Institute Genomics Platform"/>
            <consortium name="The Broad Institute Genome Sequencing Center for Infectious Disease"/>
            <person name="Wu L."/>
            <person name="Ma J."/>
        </authorList>
    </citation>
    <scope>NUCLEOTIDE SEQUENCE [LARGE SCALE GENOMIC DNA]</scope>
    <source>
        <strain evidence="4">JCM 16673</strain>
    </source>
</reference>
<sequence>MNAPTVMFRDLLQEIIELVSLGKVFTDIHIEQDMPMMVKTPRKWQAMSAEPVQREEMIPLLSSIDLEWEEKIHDGAIDRSFLLTHCRLRCNVYHCGSREKIAIAIRRLPLYPISMEKTGLPLYVRSMLEATRGIILVTGPTGSGKTTTIAAMLDYFNSTRSSHIITIEEPIEYLLERKQSIISHKEVPTDTVSFSSGLREAMRQNPDILMVGEIRDFDTADTLLHAGESGHLVLATMHTNSAVSALSKLLSFFGPEQRNQRASALASSLIGVISQSLVPTDNGDALALASEMIFNNNQQVAGLIADQAKFHMLSDFMRRKEDNMSRSLNDALAQLVAKKIINAKDAMRAAYNRAELHEMLSSIRVAPAGT</sequence>
<dbReference type="EMBL" id="BAAAZE010000008">
    <property type="protein sequence ID" value="GAA4023165.1"/>
    <property type="molecule type" value="Genomic_DNA"/>
</dbReference>
<dbReference type="Proteomes" id="UP001501353">
    <property type="component" value="Unassembled WGS sequence"/>
</dbReference>
<evidence type="ECO:0000313" key="3">
    <source>
        <dbReference type="EMBL" id="GAA4023165.1"/>
    </source>
</evidence>
<comment type="similarity">
    <text evidence="1">Belongs to the GSP E family.</text>
</comment>
<dbReference type="SUPFAM" id="SSF52540">
    <property type="entry name" value="P-loop containing nucleoside triphosphate hydrolases"/>
    <property type="match status" value="1"/>
</dbReference>
<name>A0ABP7TA78_9BURK</name>
<evidence type="ECO:0000313" key="4">
    <source>
        <dbReference type="Proteomes" id="UP001501353"/>
    </source>
</evidence>
<dbReference type="InterPro" id="IPR050921">
    <property type="entry name" value="T4SS_GSP_E_ATPase"/>
</dbReference>
<dbReference type="InterPro" id="IPR001482">
    <property type="entry name" value="T2SS/T4SS_dom"/>
</dbReference>
<accession>A0ABP7TA78</accession>
<dbReference type="Pfam" id="PF00437">
    <property type="entry name" value="T2SSE"/>
    <property type="match status" value="1"/>
</dbReference>
<dbReference type="SMART" id="SM00382">
    <property type="entry name" value="AAA"/>
    <property type="match status" value="1"/>
</dbReference>
<gene>
    <name evidence="3" type="ORF">GCM10022212_20660</name>
</gene>
<dbReference type="Gene3D" id="3.30.450.90">
    <property type="match status" value="1"/>
</dbReference>
<organism evidence="3 4">
    <name type="scientific">Actimicrobium antarcticum</name>
    <dbReference type="NCBI Taxonomy" id="1051899"/>
    <lineage>
        <taxon>Bacteria</taxon>
        <taxon>Pseudomonadati</taxon>
        <taxon>Pseudomonadota</taxon>
        <taxon>Betaproteobacteria</taxon>
        <taxon>Burkholderiales</taxon>
        <taxon>Oxalobacteraceae</taxon>
        <taxon>Actimicrobium</taxon>
    </lineage>
</organism>
<feature type="domain" description="Bacterial type II secretion system protein E" evidence="2">
    <location>
        <begin position="202"/>
        <end position="216"/>
    </location>
</feature>
<evidence type="ECO:0000259" key="2">
    <source>
        <dbReference type="PROSITE" id="PS00662"/>
    </source>
</evidence>
<dbReference type="InterPro" id="IPR027417">
    <property type="entry name" value="P-loop_NTPase"/>
</dbReference>
<proteinExistence type="inferred from homology"/>
<evidence type="ECO:0000256" key="1">
    <source>
        <dbReference type="ARBA" id="ARBA00006611"/>
    </source>
</evidence>
<dbReference type="PANTHER" id="PTHR30486:SF16">
    <property type="entry name" value="TWITCHING MOTILITY PROTEIN PILT"/>
    <property type="match status" value="1"/>
</dbReference>
<dbReference type="InterPro" id="IPR003593">
    <property type="entry name" value="AAA+_ATPase"/>
</dbReference>
<comment type="caution">
    <text evidence="3">The sequence shown here is derived from an EMBL/GenBank/DDBJ whole genome shotgun (WGS) entry which is preliminary data.</text>
</comment>